<keyword evidence="1" id="KW-1133">Transmembrane helix</keyword>
<dbReference type="AlphaFoldDB" id="A0AAD8MTQ4"/>
<dbReference type="GO" id="GO:0005840">
    <property type="term" value="C:ribosome"/>
    <property type="evidence" value="ECO:0007669"/>
    <property type="project" value="UniProtKB-KW"/>
</dbReference>
<evidence type="ECO:0000313" key="3">
    <source>
        <dbReference type="Proteomes" id="UP001237642"/>
    </source>
</evidence>
<comment type="caution">
    <text evidence="2">The sequence shown here is derived from an EMBL/GenBank/DDBJ whole genome shotgun (WGS) entry which is preliminary data.</text>
</comment>
<reference evidence="2" key="2">
    <citation type="submission" date="2023-05" db="EMBL/GenBank/DDBJ databases">
        <authorList>
            <person name="Schelkunov M.I."/>
        </authorList>
    </citation>
    <scope>NUCLEOTIDE SEQUENCE</scope>
    <source>
        <strain evidence="2">Hsosn_3</strain>
        <tissue evidence="2">Leaf</tissue>
    </source>
</reference>
<dbReference type="EMBL" id="JAUIZM010000005">
    <property type="protein sequence ID" value="KAK1383613.1"/>
    <property type="molecule type" value="Genomic_DNA"/>
</dbReference>
<keyword evidence="2" id="KW-0689">Ribosomal protein</keyword>
<keyword evidence="3" id="KW-1185">Reference proteome</keyword>
<evidence type="ECO:0000313" key="2">
    <source>
        <dbReference type="EMBL" id="KAK1383613.1"/>
    </source>
</evidence>
<name>A0AAD8MTQ4_9APIA</name>
<reference evidence="2" key="1">
    <citation type="submission" date="2023-02" db="EMBL/GenBank/DDBJ databases">
        <title>Genome of toxic invasive species Heracleum sosnowskyi carries increased number of genes despite the absence of recent whole-genome duplications.</title>
        <authorList>
            <person name="Schelkunov M."/>
            <person name="Shtratnikova V."/>
            <person name="Makarenko M."/>
            <person name="Klepikova A."/>
            <person name="Omelchenko D."/>
            <person name="Novikova G."/>
            <person name="Obukhova E."/>
            <person name="Bogdanov V."/>
            <person name="Penin A."/>
            <person name="Logacheva M."/>
        </authorList>
    </citation>
    <scope>NUCLEOTIDE SEQUENCE</scope>
    <source>
        <strain evidence="2">Hsosn_3</strain>
        <tissue evidence="2">Leaf</tissue>
    </source>
</reference>
<feature type="transmembrane region" description="Helical" evidence="1">
    <location>
        <begin position="49"/>
        <end position="74"/>
    </location>
</feature>
<protein>
    <submittedName>
        <fullName evidence="2">Ribosomal protein L34Ae</fullName>
    </submittedName>
</protein>
<gene>
    <name evidence="2" type="ORF">POM88_021348</name>
</gene>
<sequence length="541" mass="63339">MALLGSCWFIIENILLSNGSLSLFCLSFYIHPFFLFFCRIYLFIRWLHVWLLCVIVFTYRVACFFLSLVFLRLFRSCLVFINSLTKFTSSTATSTDDFLVNEKVEHKVPENDHTQIKLFRHDRSIICAYEHQKIVFEVLDDHKVISVSIIDDHVLEEEPNHEEIPITVTSSSCTSISSDNLSTNVVSISASWVDSDRECPLPVTEQELIISQQEVEEEVDLFYKNYADRMRWFDVLSHDRTCGIKAILNQPHFVGHGSTIDQSIVPMNLSEFEHHDPYNDDHGVRKRLLRSLESDLEMVYVAQTCLSWEELHHQYRKVKALVALSGNGGFVDKTAERFQKFQVLVERFMENERGSKSKRYWTYVQRRSSIKSLLQVPSVSGYVEEKDEIMGEVMEARVVLKAIENSINAFCLFVKTEELDPHKSWWRTRSVKWTYQPLEDPRDFNLLCDITNSIKKKKQWIKELEGMKTWCKLKGSRECEDQKKEMMFMTIDIKLVTRVLKLSMVSTSQLKWCKEKLDSIDFRQRKLVRTSLLNCPLFPSS</sequence>
<dbReference type="Pfam" id="PF07891">
    <property type="entry name" value="DUF1666"/>
    <property type="match status" value="1"/>
</dbReference>
<feature type="transmembrane region" description="Helical" evidence="1">
    <location>
        <begin position="20"/>
        <end position="42"/>
    </location>
</feature>
<organism evidence="2 3">
    <name type="scientific">Heracleum sosnowskyi</name>
    <dbReference type="NCBI Taxonomy" id="360622"/>
    <lineage>
        <taxon>Eukaryota</taxon>
        <taxon>Viridiplantae</taxon>
        <taxon>Streptophyta</taxon>
        <taxon>Embryophyta</taxon>
        <taxon>Tracheophyta</taxon>
        <taxon>Spermatophyta</taxon>
        <taxon>Magnoliopsida</taxon>
        <taxon>eudicotyledons</taxon>
        <taxon>Gunneridae</taxon>
        <taxon>Pentapetalae</taxon>
        <taxon>asterids</taxon>
        <taxon>campanulids</taxon>
        <taxon>Apiales</taxon>
        <taxon>Apiaceae</taxon>
        <taxon>Apioideae</taxon>
        <taxon>apioid superclade</taxon>
        <taxon>Tordylieae</taxon>
        <taxon>Tordyliinae</taxon>
        <taxon>Heracleum</taxon>
    </lineage>
</organism>
<proteinExistence type="predicted"/>
<keyword evidence="2" id="KW-0687">Ribonucleoprotein</keyword>
<keyword evidence="1" id="KW-0472">Membrane</keyword>
<evidence type="ECO:0000256" key="1">
    <source>
        <dbReference type="SAM" id="Phobius"/>
    </source>
</evidence>
<dbReference type="Proteomes" id="UP001237642">
    <property type="component" value="Unassembled WGS sequence"/>
</dbReference>
<dbReference type="PANTHER" id="PTHR46741:SF7">
    <property type="entry name" value="TRANSMEMBRANE PROTEIN"/>
    <property type="match status" value="1"/>
</dbReference>
<dbReference type="InterPro" id="IPR012870">
    <property type="entry name" value="DUF1666"/>
</dbReference>
<dbReference type="PANTHER" id="PTHR46741">
    <property type="entry name" value="OS09G0413600 PROTEIN"/>
    <property type="match status" value="1"/>
</dbReference>
<accession>A0AAD8MTQ4</accession>
<keyword evidence="1" id="KW-0812">Transmembrane</keyword>